<comment type="similarity">
    <text evidence="6">Belongs to the ABC-4 integral membrane protein family.</text>
</comment>
<evidence type="ECO:0000256" key="1">
    <source>
        <dbReference type="ARBA" id="ARBA00004651"/>
    </source>
</evidence>
<keyword evidence="2" id="KW-1003">Cell membrane</keyword>
<name>A0ABU0GLY9_9CELL</name>
<keyword evidence="4 7" id="KW-1133">Transmembrane helix</keyword>
<feature type="transmembrane region" description="Helical" evidence="7">
    <location>
        <begin position="22"/>
        <end position="46"/>
    </location>
</feature>
<evidence type="ECO:0000256" key="6">
    <source>
        <dbReference type="ARBA" id="ARBA00038076"/>
    </source>
</evidence>
<keyword evidence="11" id="KW-1185">Reference proteome</keyword>
<dbReference type="PANTHER" id="PTHR30572">
    <property type="entry name" value="MEMBRANE COMPONENT OF TRANSPORTER-RELATED"/>
    <property type="match status" value="1"/>
</dbReference>
<gene>
    <name evidence="10" type="ORF">JO380_002756</name>
</gene>
<feature type="domain" description="MacB-like periplasmic core" evidence="9">
    <location>
        <begin position="23"/>
        <end position="206"/>
    </location>
</feature>
<dbReference type="InterPro" id="IPR025857">
    <property type="entry name" value="MacB_PCD"/>
</dbReference>
<evidence type="ECO:0000259" key="8">
    <source>
        <dbReference type="Pfam" id="PF02687"/>
    </source>
</evidence>
<keyword evidence="5 7" id="KW-0472">Membrane</keyword>
<comment type="caution">
    <text evidence="10">The sequence shown here is derived from an EMBL/GenBank/DDBJ whole genome shotgun (WGS) entry which is preliminary data.</text>
</comment>
<dbReference type="RefSeq" id="WP_070319862.1">
    <property type="nucleotide sequence ID" value="NZ_JAUSVM010000001.1"/>
</dbReference>
<evidence type="ECO:0000256" key="7">
    <source>
        <dbReference type="SAM" id="Phobius"/>
    </source>
</evidence>
<comment type="subcellular location">
    <subcellularLocation>
        <location evidence="1">Cell membrane</location>
        <topology evidence="1">Multi-pass membrane protein</topology>
    </subcellularLocation>
</comment>
<feature type="transmembrane region" description="Helical" evidence="7">
    <location>
        <begin position="273"/>
        <end position="298"/>
    </location>
</feature>
<protein>
    <submittedName>
        <fullName evidence="10">ABC transport system permease protein</fullName>
    </submittedName>
</protein>
<evidence type="ECO:0000256" key="5">
    <source>
        <dbReference type="ARBA" id="ARBA00023136"/>
    </source>
</evidence>
<sequence length="402" mass="42547">MTGVVGAIVEAWDELRLHKLRVLLALVGVAVAVAAITAVTAAVQMLTQGYAETLERDSGRQVTLGVDAWPQSEQAAAPTELDAAYARALERYDITWASRDWYTQVPFRFPDGTRRVDVRAVDPDLAVMQRISVEDGRWFADADADAFAPVLVVNPAFLAALGLDDLAGHPTVLLGDDHPVRAAIVGVTPQRWQGETPQAMVLYEQLVRWYVPAGTTGPGQPAPTLKVWVPPEVAGDLSDRLERDVAAVLPGWQVSVWDNRGSGYSALDGAARWVALGVGGIALLLGGLGLVNIALVTVRHRIREIGIRRSFGATSGRIFFGVLMESVVATLVAGLVGIVLAVAVIKNVPVDVLFGGGIQDRPPFPVSAALVGLACATGVGALAGLIPATVAVRVKVIDAIRY</sequence>
<evidence type="ECO:0000259" key="9">
    <source>
        <dbReference type="Pfam" id="PF12704"/>
    </source>
</evidence>
<dbReference type="EMBL" id="JAUSVM010000001">
    <property type="protein sequence ID" value="MDQ0426375.1"/>
    <property type="molecule type" value="Genomic_DNA"/>
</dbReference>
<evidence type="ECO:0000313" key="11">
    <source>
        <dbReference type="Proteomes" id="UP001240250"/>
    </source>
</evidence>
<organism evidence="10 11">
    <name type="scientific">Cellulomonas iranensis</name>
    <dbReference type="NCBI Taxonomy" id="76862"/>
    <lineage>
        <taxon>Bacteria</taxon>
        <taxon>Bacillati</taxon>
        <taxon>Actinomycetota</taxon>
        <taxon>Actinomycetes</taxon>
        <taxon>Micrococcales</taxon>
        <taxon>Cellulomonadaceae</taxon>
        <taxon>Cellulomonas</taxon>
    </lineage>
</organism>
<dbReference type="InterPro" id="IPR003838">
    <property type="entry name" value="ABC3_permease_C"/>
</dbReference>
<reference evidence="10 11" key="1">
    <citation type="submission" date="2023-07" db="EMBL/GenBank/DDBJ databases">
        <title>Sequencing the genomes of 1000 actinobacteria strains.</title>
        <authorList>
            <person name="Klenk H.-P."/>
        </authorList>
    </citation>
    <scope>NUCLEOTIDE SEQUENCE [LARGE SCALE GENOMIC DNA]</scope>
    <source>
        <strain evidence="10 11">DSM 14785</strain>
    </source>
</reference>
<dbReference type="Proteomes" id="UP001240250">
    <property type="component" value="Unassembled WGS sequence"/>
</dbReference>
<dbReference type="Pfam" id="PF02687">
    <property type="entry name" value="FtsX"/>
    <property type="match status" value="1"/>
</dbReference>
<proteinExistence type="inferred from homology"/>
<feature type="domain" description="ABC3 transporter permease C-terminal" evidence="8">
    <location>
        <begin position="278"/>
        <end position="392"/>
    </location>
</feature>
<evidence type="ECO:0000256" key="3">
    <source>
        <dbReference type="ARBA" id="ARBA00022692"/>
    </source>
</evidence>
<dbReference type="Pfam" id="PF12704">
    <property type="entry name" value="MacB_PCD"/>
    <property type="match status" value="1"/>
</dbReference>
<evidence type="ECO:0000256" key="2">
    <source>
        <dbReference type="ARBA" id="ARBA00022475"/>
    </source>
</evidence>
<dbReference type="PANTHER" id="PTHR30572:SF4">
    <property type="entry name" value="ABC TRANSPORTER PERMEASE YTRF"/>
    <property type="match status" value="1"/>
</dbReference>
<evidence type="ECO:0000313" key="10">
    <source>
        <dbReference type="EMBL" id="MDQ0426375.1"/>
    </source>
</evidence>
<feature type="transmembrane region" description="Helical" evidence="7">
    <location>
        <begin position="365"/>
        <end position="392"/>
    </location>
</feature>
<keyword evidence="3 7" id="KW-0812">Transmembrane</keyword>
<dbReference type="InterPro" id="IPR050250">
    <property type="entry name" value="Macrolide_Exporter_MacB"/>
</dbReference>
<feature type="transmembrane region" description="Helical" evidence="7">
    <location>
        <begin position="318"/>
        <end position="345"/>
    </location>
</feature>
<evidence type="ECO:0000256" key="4">
    <source>
        <dbReference type="ARBA" id="ARBA00022989"/>
    </source>
</evidence>
<accession>A0ABU0GLY9</accession>